<keyword evidence="9" id="KW-0444">Lipid biosynthesis</keyword>
<evidence type="ECO:0000256" key="8">
    <source>
        <dbReference type="ARBA" id="ARBA00022475"/>
    </source>
</evidence>
<evidence type="ECO:0000256" key="2">
    <source>
        <dbReference type="ARBA" id="ARBA00004651"/>
    </source>
</evidence>
<keyword evidence="13 24" id="KW-1133">Transmembrane helix</keyword>
<evidence type="ECO:0000313" key="25">
    <source>
        <dbReference type="EMBL" id="GAA5508785.1"/>
    </source>
</evidence>
<proteinExistence type="inferred from homology"/>
<evidence type="ECO:0000256" key="10">
    <source>
        <dbReference type="ARBA" id="ARBA00022679"/>
    </source>
</evidence>
<evidence type="ECO:0000256" key="24">
    <source>
        <dbReference type="SAM" id="Phobius"/>
    </source>
</evidence>
<dbReference type="RefSeq" id="WP_345685548.1">
    <property type="nucleotide sequence ID" value="NZ_BAABRO010000011.1"/>
</dbReference>
<dbReference type="Proteomes" id="UP001416858">
    <property type="component" value="Unassembled WGS sequence"/>
</dbReference>
<protein>
    <recommendedName>
        <fullName evidence="7">Phosphatidate cytidylyltransferase</fullName>
        <ecNumber evidence="6">2.7.7.41</ecNumber>
    </recommendedName>
    <alternativeName>
        <fullName evidence="20">CDP-DAG synthase</fullName>
    </alternativeName>
    <alternativeName>
        <fullName evidence="22">CDP-DG synthase</fullName>
    </alternativeName>
    <alternativeName>
        <fullName evidence="18">CDP-diacylglycerol synthase</fullName>
    </alternativeName>
    <alternativeName>
        <fullName evidence="21">CDP-diglyceride pyrophosphorylase</fullName>
    </alternativeName>
    <alternativeName>
        <fullName evidence="23">CDP-diglyceride synthase</fullName>
    </alternativeName>
    <alternativeName>
        <fullName evidence="19">CTP:phosphatidate cytidylyltransferase</fullName>
    </alternativeName>
</protein>
<keyword evidence="17" id="KW-1208">Phospholipid metabolism</keyword>
<evidence type="ECO:0000256" key="16">
    <source>
        <dbReference type="ARBA" id="ARBA00023209"/>
    </source>
</evidence>
<keyword evidence="26" id="KW-1185">Reference proteome</keyword>
<feature type="transmembrane region" description="Helical" evidence="24">
    <location>
        <begin position="217"/>
        <end position="236"/>
    </location>
</feature>
<keyword evidence="16" id="KW-0594">Phospholipid biosynthesis</keyword>
<evidence type="ECO:0000256" key="18">
    <source>
        <dbReference type="ARBA" id="ARBA00029893"/>
    </source>
</evidence>
<evidence type="ECO:0000256" key="17">
    <source>
        <dbReference type="ARBA" id="ARBA00023264"/>
    </source>
</evidence>
<evidence type="ECO:0000256" key="4">
    <source>
        <dbReference type="ARBA" id="ARBA00005189"/>
    </source>
</evidence>
<keyword evidence="15 24" id="KW-0472">Membrane</keyword>
<evidence type="ECO:0000256" key="7">
    <source>
        <dbReference type="ARBA" id="ARBA00019373"/>
    </source>
</evidence>
<evidence type="ECO:0000256" key="19">
    <source>
        <dbReference type="ARBA" id="ARBA00031825"/>
    </source>
</evidence>
<dbReference type="Pfam" id="PF01148">
    <property type="entry name" value="CTP_transf_1"/>
    <property type="match status" value="1"/>
</dbReference>
<organism evidence="25 26">
    <name type="scientific">Novipirellula caenicola</name>
    <dbReference type="NCBI Taxonomy" id="1536901"/>
    <lineage>
        <taxon>Bacteria</taxon>
        <taxon>Pseudomonadati</taxon>
        <taxon>Planctomycetota</taxon>
        <taxon>Planctomycetia</taxon>
        <taxon>Pirellulales</taxon>
        <taxon>Pirellulaceae</taxon>
        <taxon>Novipirellula</taxon>
    </lineage>
</organism>
<dbReference type="EC" id="2.7.7.41" evidence="6"/>
<evidence type="ECO:0000256" key="22">
    <source>
        <dbReference type="ARBA" id="ARBA00032743"/>
    </source>
</evidence>
<keyword evidence="11 24" id="KW-0812">Transmembrane</keyword>
<comment type="pathway">
    <text evidence="3">Phospholipid metabolism; CDP-diacylglycerol biosynthesis; CDP-diacylglycerol from sn-glycerol 3-phosphate: step 3/3.</text>
</comment>
<comment type="subcellular location">
    <subcellularLocation>
        <location evidence="2">Cell membrane</location>
        <topology evidence="2">Multi-pass membrane protein</topology>
    </subcellularLocation>
</comment>
<sequence>MLIDRLKTSAVLISIVVLLIYLDANHAIVGAEGLWLIPLLLFFALGTASDLSQLLSASGRNVSRSIALFNTSMVTLSACVPMLWPLFHSTYPLDCPLGRLGWIVVAAVAAVMVTLAAEMWTYGRPEIQREKGYAIDRTLSGVFVSMYVGLPMALLVSLRSLGSIDPDQPSSGNWGLAALITMIAVTKSTDAGAYFVGRAIGRHKLIPRLSPGKTWEGAVGGMLTSTIVAFACLHWLFPAMSPTTNAITLIQCIVGAIVLGPVLAIAGMMGDLAESLVKRDAGVKDSGSWLPGLGGVWDVTDSLIAAVMPAFLCFAAGVAGPPG</sequence>
<comment type="catalytic activity">
    <reaction evidence="1">
        <text>a 1,2-diacyl-sn-glycero-3-phosphate + CTP + H(+) = a CDP-1,2-diacyl-sn-glycerol + diphosphate</text>
        <dbReference type="Rhea" id="RHEA:16229"/>
        <dbReference type="ChEBI" id="CHEBI:15378"/>
        <dbReference type="ChEBI" id="CHEBI:33019"/>
        <dbReference type="ChEBI" id="CHEBI:37563"/>
        <dbReference type="ChEBI" id="CHEBI:58332"/>
        <dbReference type="ChEBI" id="CHEBI:58608"/>
        <dbReference type="EC" id="2.7.7.41"/>
    </reaction>
</comment>
<feature type="transmembrane region" description="Helical" evidence="24">
    <location>
        <begin position="99"/>
        <end position="117"/>
    </location>
</feature>
<gene>
    <name evidence="25" type="ORF">Rcae01_04254</name>
</gene>
<evidence type="ECO:0000256" key="23">
    <source>
        <dbReference type="ARBA" id="ARBA00033406"/>
    </source>
</evidence>
<feature type="transmembrane region" description="Helical" evidence="24">
    <location>
        <begin position="34"/>
        <end position="55"/>
    </location>
</feature>
<feature type="transmembrane region" description="Helical" evidence="24">
    <location>
        <begin position="248"/>
        <end position="269"/>
    </location>
</feature>
<evidence type="ECO:0000256" key="6">
    <source>
        <dbReference type="ARBA" id="ARBA00012487"/>
    </source>
</evidence>
<evidence type="ECO:0000313" key="26">
    <source>
        <dbReference type="Proteomes" id="UP001416858"/>
    </source>
</evidence>
<keyword evidence="14" id="KW-0443">Lipid metabolism</keyword>
<comment type="similarity">
    <text evidence="5">Belongs to the CDS family.</text>
</comment>
<comment type="caution">
    <text evidence="25">The sequence shown here is derived from an EMBL/GenBank/DDBJ whole genome shotgun (WGS) entry which is preliminary data.</text>
</comment>
<evidence type="ECO:0000256" key="1">
    <source>
        <dbReference type="ARBA" id="ARBA00001698"/>
    </source>
</evidence>
<evidence type="ECO:0000256" key="14">
    <source>
        <dbReference type="ARBA" id="ARBA00023098"/>
    </source>
</evidence>
<evidence type="ECO:0000256" key="12">
    <source>
        <dbReference type="ARBA" id="ARBA00022695"/>
    </source>
</evidence>
<dbReference type="EMBL" id="BAABRO010000011">
    <property type="protein sequence ID" value="GAA5508785.1"/>
    <property type="molecule type" value="Genomic_DNA"/>
</dbReference>
<feature type="transmembrane region" description="Helical" evidence="24">
    <location>
        <begin position="67"/>
        <end position="87"/>
    </location>
</feature>
<evidence type="ECO:0000256" key="20">
    <source>
        <dbReference type="ARBA" id="ARBA00032253"/>
    </source>
</evidence>
<evidence type="ECO:0000256" key="3">
    <source>
        <dbReference type="ARBA" id="ARBA00005119"/>
    </source>
</evidence>
<comment type="pathway">
    <text evidence="4">Lipid metabolism.</text>
</comment>
<evidence type="ECO:0000256" key="9">
    <source>
        <dbReference type="ARBA" id="ARBA00022516"/>
    </source>
</evidence>
<dbReference type="PANTHER" id="PTHR46382:SF1">
    <property type="entry name" value="PHOSPHATIDATE CYTIDYLYLTRANSFERASE"/>
    <property type="match status" value="1"/>
</dbReference>
<evidence type="ECO:0000256" key="21">
    <source>
        <dbReference type="ARBA" id="ARBA00032396"/>
    </source>
</evidence>
<feature type="transmembrane region" description="Helical" evidence="24">
    <location>
        <begin position="174"/>
        <end position="196"/>
    </location>
</feature>
<evidence type="ECO:0000256" key="11">
    <source>
        <dbReference type="ARBA" id="ARBA00022692"/>
    </source>
</evidence>
<keyword evidence="10" id="KW-0808">Transferase</keyword>
<feature type="transmembrane region" description="Helical" evidence="24">
    <location>
        <begin position="138"/>
        <end position="162"/>
    </location>
</feature>
<evidence type="ECO:0000256" key="15">
    <source>
        <dbReference type="ARBA" id="ARBA00023136"/>
    </source>
</evidence>
<accession>A0ABP9VUI4</accession>
<keyword evidence="8" id="KW-1003">Cell membrane</keyword>
<evidence type="ECO:0000256" key="5">
    <source>
        <dbReference type="ARBA" id="ARBA00010185"/>
    </source>
</evidence>
<evidence type="ECO:0000256" key="13">
    <source>
        <dbReference type="ARBA" id="ARBA00022989"/>
    </source>
</evidence>
<keyword evidence="12" id="KW-0548">Nucleotidyltransferase</keyword>
<dbReference type="PANTHER" id="PTHR46382">
    <property type="entry name" value="PHOSPHATIDATE CYTIDYLYLTRANSFERASE"/>
    <property type="match status" value="1"/>
</dbReference>
<name>A0ABP9VUI4_9BACT</name>
<reference evidence="25 26" key="1">
    <citation type="submission" date="2024-02" db="EMBL/GenBank/DDBJ databases">
        <title>Rhodopirellula caenicola NBRC 110016.</title>
        <authorList>
            <person name="Ichikawa N."/>
            <person name="Katano-Makiyama Y."/>
            <person name="Hidaka K."/>
        </authorList>
    </citation>
    <scope>NUCLEOTIDE SEQUENCE [LARGE SCALE GENOMIC DNA]</scope>
    <source>
        <strain evidence="25 26">NBRC 110016</strain>
    </source>
</reference>